<evidence type="ECO:0000259" key="2">
    <source>
        <dbReference type="Pfam" id="PF12776"/>
    </source>
</evidence>
<dbReference type="PANTHER" id="PTHR31704">
    <property type="entry name" value="MYB/SANT-LIKE DNA-BINDING DOMAIN PROTEIN-RELATED"/>
    <property type="match status" value="1"/>
</dbReference>
<dbReference type="Pfam" id="PF12776">
    <property type="entry name" value="Myb_DNA-bind_3"/>
    <property type="match status" value="1"/>
</dbReference>
<proteinExistence type="predicted"/>
<dbReference type="InterPro" id="IPR024752">
    <property type="entry name" value="Myb/SANT-like_dom"/>
</dbReference>
<evidence type="ECO:0000256" key="1">
    <source>
        <dbReference type="SAM" id="MobiDB-lite"/>
    </source>
</evidence>
<protein>
    <recommendedName>
        <fullName evidence="2">Myb/SANT-like domain-containing protein</fullName>
    </recommendedName>
</protein>
<accession>A0A2I0AVX6</accession>
<dbReference type="EMBL" id="KZ451944">
    <property type="protein sequence ID" value="PKA59700.1"/>
    <property type="molecule type" value="Genomic_DNA"/>
</dbReference>
<evidence type="ECO:0000313" key="3">
    <source>
        <dbReference type="EMBL" id="PKA59700.1"/>
    </source>
</evidence>
<name>A0A2I0AVX6_9ASPA</name>
<feature type="domain" description="Myb/SANT-like" evidence="2">
    <location>
        <begin position="13"/>
        <end position="106"/>
    </location>
</feature>
<dbReference type="PANTHER" id="PTHR31704:SF37">
    <property type="entry name" value="HEAT SHOCK PROTEIN"/>
    <property type="match status" value="1"/>
</dbReference>
<sequence>MVKNKDNSLSAIWPNEHVVIFCDLCIKEVKAGNRPSTHLNKVGWNNVSVAFYKITERDYDRIQLKNKWDLLKRDWKLWRDLKQGSTGLGWNPMKRTIDASDDSWNEKLKVFPQAKKFKNNGIDPEMESKLNDMFLSIAATGDYCWGPGFGEMPSDMANENEEYSEQEEVTNSKRQSLEEEEESPQPSLANKRAKELNSLKGNDIKKIKRSSVGGSQLLSSQIQALVNAVQSRISGSQTTWTISNALNKLHSIMSIENDPELYWFAVDMLQNAKKREVFMHIEFPLNYEFVKREYKKKESEWSRAFSSYHDSLL</sequence>
<dbReference type="OrthoDB" id="683049at2759"/>
<organism evidence="3 4">
    <name type="scientific">Apostasia shenzhenica</name>
    <dbReference type="NCBI Taxonomy" id="1088818"/>
    <lineage>
        <taxon>Eukaryota</taxon>
        <taxon>Viridiplantae</taxon>
        <taxon>Streptophyta</taxon>
        <taxon>Embryophyta</taxon>
        <taxon>Tracheophyta</taxon>
        <taxon>Spermatophyta</taxon>
        <taxon>Magnoliopsida</taxon>
        <taxon>Liliopsida</taxon>
        <taxon>Asparagales</taxon>
        <taxon>Orchidaceae</taxon>
        <taxon>Apostasioideae</taxon>
        <taxon>Apostasia</taxon>
    </lineage>
</organism>
<evidence type="ECO:0000313" key="4">
    <source>
        <dbReference type="Proteomes" id="UP000236161"/>
    </source>
</evidence>
<dbReference type="AlphaFoldDB" id="A0A2I0AVX6"/>
<keyword evidence="4" id="KW-1185">Reference proteome</keyword>
<reference evidence="3 4" key="1">
    <citation type="journal article" date="2017" name="Nature">
        <title>The Apostasia genome and the evolution of orchids.</title>
        <authorList>
            <person name="Zhang G.Q."/>
            <person name="Liu K.W."/>
            <person name="Li Z."/>
            <person name="Lohaus R."/>
            <person name="Hsiao Y.Y."/>
            <person name="Niu S.C."/>
            <person name="Wang J.Y."/>
            <person name="Lin Y.C."/>
            <person name="Xu Q."/>
            <person name="Chen L.J."/>
            <person name="Yoshida K."/>
            <person name="Fujiwara S."/>
            <person name="Wang Z.W."/>
            <person name="Zhang Y.Q."/>
            <person name="Mitsuda N."/>
            <person name="Wang M."/>
            <person name="Liu G.H."/>
            <person name="Pecoraro L."/>
            <person name="Huang H.X."/>
            <person name="Xiao X.J."/>
            <person name="Lin M."/>
            <person name="Wu X.Y."/>
            <person name="Wu W.L."/>
            <person name="Chen Y.Y."/>
            <person name="Chang S.B."/>
            <person name="Sakamoto S."/>
            <person name="Ohme-Takagi M."/>
            <person name="Yagi M."/>
            <person name="Zeng S.J."/>
            <person name="Shen C.Y."/>
            <person name="Yeh C.M."/>
            <person name="Luo Y.B."/>
            <person name="Tsai W.C."/>
            <person name="Van de Peer Y."/>
            <person name="Liu Z.J."/>
        </authorList>
    </citation>
    <scope>NUCLEOTIDE SEQUENCE [LARGE SCALE GENOMIC DNA]</scope>
    <source>
        <strain evidence="4">cv. Shenzhen</strain>
        <tissue evidence="3">Stem</tissue>
    </source>
</reference>
<feature type="region of interest" description="Disordered" evidence="1">
    <location>
        <begin position="154"/>
        <end position="192"/>
    </location>
</feature>
<dbReference type="Proteomes" id="UP000236161">
    <property type="component" value="Unassembled WGS sequence"/>
</dbReference>
<gene>
    <name evidence="3" type="ORF">AXF42_Ash011824</name>
</gene>
<feature type="compositionally biased region" description="Acidic residues" evidence="1">
    <location>
        <begin position="158"/>
        <end position="168"/>
    </location>
</feature>